<dbReference type="Gene3D" id="1.10.287.180">
    <property type="entry name" value="Transcription elongation factor, GreA/GreB, N-terminal domain"/>
    <property type="match status" value="1"/>
</dbReference>
<name>A0A6J6G8Q7_9ZZZZ</name>
<dbReference type="Pfam" id="PF01272">
    <property type="entry name" value="GreA_GreB"/>
    <property type="match status" value="1"/>
</dbReference>
<accession>A0A6J6G8Q7</accession>
<dbReference type="InterPro" id="IPR006359">
    <property type="entry name" value="Tscrpt_elong_fac_GreA"/>
</dbReference>
<dbReference type="FunFam" id="1.10.287.180:FF:000001">
    <property type="entry name" value="Transcription elongation factor GreA"/>
    <property type="match status" value="1"/>
</dbReference>
<dbReference type="PROSITE" id="PS00829">
    <property type="entry name" value="GREAB_1"/>
    <property type="match status" value="1"/>
</dbReference>
<evidence type="ECO:0000256" key="7">
    <source>
        <dbReference type="ARBA" id="ARBA00030776"/>
    </source>
</evidence>
<feature type="domain" description="Transcription elongation factor GreA/GreB N-terminal" evidence="9">
    <location>
        <begin position="7"/>
        <end position="75"/>
    </location>
</feature>
<dbReference type="InterPro" id="IPR023459">
    <property type="entry name" value="Tscrpt_elong_fac_GreA/B_fam"/>
</dbReference>
<dbReference type="PANTHER" id="PTHR30437:SF4">
    <property type="entry name" value="TRANSCRIPTION ELONGATION FACTOR GREA"/>
    <property type="match status" value="1"/>
</dbReference>
<evidence type="ECO:0000259" key="9">
    <source>
        <dbReference type="Pfam" id="PF03449"/>
    </source>
</evidence>
<evidence type="ECO:0000313" key="10">
    <source>
        <dbReference type="EMBL" id="CAB4595574.1"/>
    </source>
</evidence>
<dbReference type="Pfam" id="PF03449">
    <property type="entry name" value="GreA_GreB_N"/>
    <property type="match status" value="1"/>
</dbReference>
<dbReference type="InterPro" id="IPR028624">
    <property type="entry name" value="Tscrpt_elong_fac_GreA/B"/>
</dbReference>
<protein>
    <recommendedName>
        <fullName evidence="2">Transcription elongation factor GreA</fullName>
    </recommendedName>
    <alternativeName>
        <fullName evidence="7">Transcript cleavage factor GreA</fullName>
    </alternativeName>
</protein>
<dbReference type="GO" id="GO:0003677">
    <property type="term" value="F:DNA binding"/>
    <property type="evidence" value="ECO:0007669"/>
    <property type="project" value="UniProtKB-KW"/>
</dbReference>
<keyword evidence="3" id="KW-0805">Transcription regulation</keyword>
<comment type="similarity">
    <text evidence="1">Belongs to the GreA/GreB family.</text>
</comment>
<dbReference type="HAMAP" id="MF_00105">
    <property type="entry name" value="GreA_GreB"/>
    <property type="match status" value="1"/>
</dbReference>
<dbReference type="GO" id="GO:0006354">
    <property type="term" value="P:DNA-templated transcription elongation"/>
    <property type="evidence" value="ECO:0007669"/>
    <property type="project" value="TreeGrafter"/>
</dbReference>
<reference evidence="10" key="1">
    <citation type="submission" date="2020-05" db="EMBL/GenBank/DDBJ databases">
        <authorList>
            <person name="Chiriac C."/>
            <person name="Salcher M."/>
            <person name="Ghai R."/>
            <person name="Kavagutti S V."/>
        </authorList>
    </citation>
    <scope>NUCLEOTIDE SEQUENCE</scope>
</reference>
<evidence type="ECO:0000256" key="4">
    <source>
        <dbReference type="ARBA" id="ARBA00023125"/>
    </source>
</evidence>
<dbReference type="Gene3D" id="3.10.50.30">
    <property type="entry name" value="Transcription elongation factor, GreA/GreB, C-terminal domain"/>
    <property type="match status" value="1"/>
</dbReference>
<dbReference type="NCBIfam" id="TIGR01462">
    <property type="entry name" value="greA"/>
    <property type="match status" value="1"/>
</dbReference>
<comment type="function">
    <text evidence="6">Necessary for efficient RNA polymerase transcription elongation past template-encoded arresting sites. The arresting sites in DNA have the property of trapping a certain fraction of elongating RNA polymerases that pass through, resulting in locked ternary complexes. Cleavage of the nascent transcript by cleavage factors such as GreA or GreB allows the resumption of elongation from the new 3'terminus. GreA releases sequences of 2 to 3 nucleotides.</text>
</comment>
<dbReference type="GO" id="GO:0032784">
    <property type="term" value="P:regulation of DNA-templated transcription elongation"/>
    <property type="evidence" value="ECO:0007669"/>
    <property type="project" value="InterPro"/>
</dbReference>
<proteinExistence type="inferred from homology"/>
<sequence>MAVVQHLSQATHDRLSAELEQLTTHGRVEIARKIQTAREMGDLSENGDYHAAREEQGKMEARIRQIQGTLLDAEIVDAVASDTVVPGVTVSIRYEGDDEAETFLIGSIEERGGEHEVLTPGSPLGEALMGKRIGDLCDFEAPGGVLKVEIVNIES</sequence>
<evidence type="ECO:0000259" key="8">
    <source>
        <dbReference type="Pfam" id="PF01272"/>
    </source>
</evidence>
<dbReference type="EMBL" id="CAEZUP010000001">
    <property type="protein sequence ID" value="CAB4595574.1"/>
    <property type="molecule type" value="Genomic_DNA"/>
</dbReference>
<evidence type="ECO:0000256" key="2">
    <source>
        <dbReference type="ARBA" id="ARBA00013729"/>
    </source>
</evidence>
<dbReference type="InterPro" id="IPR022691">
    <property type="entry name" value="Tscrpt_elong_fac_GreA/B_N"/>
</dbReference>
<gene>
    <name evidence="10" type="ORF">UFOPK1835_00037</name>
</gene>
<dbReference type="InterPro" id="IPR018151">
    <property type="entry name" value="TF_GreA/GreB_CS"/>
</dbReference>
<keyword evidence="4" id="KW-0238">DNA-binding</keyword>
<keyword evidence="5" id="KW-0804">Transcription</keyword>
<evidence type="ECO:0000256" key="6">
    <source>
        <dbReference type="ARBA" id="ARBA00024916"/>
    </source>
</evidence>
<dbReference type="PANTHER" id="PTHR30437">
    <property type="entry name" value="TRANSCRIPTION ELONGATION FACTOR GREA"/>
    <property type="match status" value="1"/>
</dbReference>
<dbReference type="PIRSF" id="PIRSF006092">
    <property type="entry name" value="GreA_GreB"/>
    <property type="match status" value="1"/>
</dbReference>
<dbReference type="GO" id="GO:0070063">
    <property type="term" value="F:RNA polymerase binding"/>
    <property type="evidence" value="ECO:0007669"/>
    <property type="project" value="InterPro"/>
</dbReference>
<organism evidence="10">
    <name type="scientific">freshwater metagenome</name>
    <dbReference type="NCBI Taxonomy" id="449393"/>
    <lineage>
        <taxon>unclassified sequences</taxon>
        <taxon>metagenomes</taxon>
        <taxon>ecological metagenomes</taxon>
    </lineage>
</organism>
<dbReference type="InterPro" id="IPR036953">
    <property type="entry name" value="GreA/GreB_C_sf"/>
</dbReference>
<dbReference type="SUPFAM" id="SSF54534">
    <property type="entry name" value="FKBP-like"/>
    <property type="match status" value="1"/>
</dbReference>
<dbReference type="InterPro" id="IPR001437">
    <property type="entry name" value="Tscrpt_elong_fac_GreA/B_C"/>
</dbReference>
<evidence type="ECO:0000256" key="5">
    <source>
        <dbReference type="ARBA" id="ARBA00023163"/>
    </source>
</evidence>
<dbReference type="InterPro" id="IPR036805">
    <property type="entry name" value="Tscrpt_elong_fac_GreA/B_N_sf"/>
</dbReference>
<evidence type="ECO:0000256" key="3">
    <source>
        <dbReference type="ARBA" id="ARBA00023015"/>
    </source>
</evidence>
<dbReference type="AlphaFoldDB" id="A0A6J6G8Q7"/>
<feature type="domain" description="Transcription elongation factor GreA/GreB C-terminal" evidence="8">
    <location>
        <begin position="81"/>
        <end position="154"/>
    </location>
</feature>
<dbReference type="SUPFAM" id="SSF46557">
    <property type="entry name" value="GreA transcript cleavage protein, N-terminal domain"/>
    <property type="match status" value="1"/>
</dbReference>
<evidence type="ECO:0000256" key="1">
    <source>
        <dbReference type="ARBA" id="ARBA00008213"/>
    </source>
</evidence>